<evidence type="ECO:0000313" key="3">
    <source>
        <dbReference type="Proteomes" id="UP000251869"/>
    </source>
</evidence>
<keyword evidence="3" id="KW-1185">Reference proteome</keyword>
<comment type="caution">
    <text evidence="2">The sequence shown here is derived from an EMBL/GenBank/DDBJ whole genome shotgun (WGS) entry which is preliminary data.</text>
</comment>
<sequence>MCRSRLKNETGGNFLSNDIFQGGSSMKRNIGTYNSMFRIAGGLTVLAYATAKMAREGTSGAQLGLAFLGAQKVGEGVTYYCPVADALNLEGSKFLK</sequence>
<proteinExistence type="predicted"/>
<gene>
    <name evidence="2" type="ORF">DP119_03150</name>
</gene>
<dbReference type="Proteomes" id="UP000251869">
    <property type="component" value="Unassembled WGS sequence"/>
</dbReference>
<evidence type="ECO:0000313" key="2">
    <source>
        <dbReference type="EMBL" id="RAZ69669.1"/>
    </source>
</evidence>
<reference evidence="2 3" key="1">
    <citation type="submission" date="2018-06" db="EMBL/GenBank/DDBJ databases">
        <title>The draft genome sequences of strains SCU63 and S1.</title>
        <authorList>
            <person name="Gan L."/>
        </authorList>
    </citation>
    <scope>NUCLEOTIDE SEQUENCE [LARGE SCALE GENOMIC DNA]</scope>
    <source>
        <strain evidence="2 3">S1</strain>
    </source>
</reference>
<dbReference type="Pfam" id="PF11127">
    <property type="entry name" value="YgaP-like_TM"/>
    <property type="match status" value="1"/>
</dbReference>
<accession>A0A365KA69</accession>
<dbReference type="AlphaFoldDB" id="A0A365KA69"/>
<dbReference type="OrthoDB" id="5405951at2"/>
<evidence type="ECO:0000259" key="1">
    <source>
        <dbReference type="Pfam" id="PF11127"/>
    </source>
</evidence>
<dbReference type="EMBL" id="QLZQ01000001">
    <property type="protein sequence ID" value="RAZ69669.1"/>
    <property type="molecule type" value="Genomic_DNA"/>
</dbReference>
<dbReference type="InterPro" id="IPR021309">
    <property type="entry name" value="YgaP-like_TM"/>
</dbReference>
<protein>
    <submittedName>
        <fullName evidence="2">DUF2892 domain-containing protein</fullName>
    </submittedName>
</protein>
<organism evidence="2 3">
    <name type="scientific">Planococcus maitriensis</name>
    <dbReference type="NCBI Taxonomy" id="221799"/>
    <lineage>
        <taxon>Bacteria</taxon>
        <taxon>Bacillati</taxon>
        <taxon>Bacillota</taxon>
        <taxon>Bacilli</taxon>
        <taxon>Bacillales</taxon>
        <taxon>Caryophanaceae</taxon>
        <taxon>Planococcus</taxon>
    </lineage>
</organism>
<name>A0A365KA69_9BACL</name>
<feature type="domain" description="Inner membrane protein YgaP-like transmembrane" evidence="1">
    <location>
        <begin position="26"/>
        <end position="89"/>
    </location>
</feature>